<comment type="catalytic activity">
    <reaction evidence="4">
        <text>a 2'-deoxyribonucleoside 5'-triphosphate + H2O = a 2'-deoxyribonucleoside 5'-phosphate + diphosphate + H(+)</text>
        <dbReference type="Rhea" id="RHEA:44644"/>
        <dbReference type="ChEBI" id="CHEBI:15377"/>
        <dbReference type="ChEBI" id="CHEBI:15378"/>
        <dbReference type="ChEBI" id="CHEBI:33019"/>
        <dbReference type="ChEBI" id="CHEBI:61560"/>
        <dbReference type="ChEBI" id="CHEBI:65317"/>
        <dbReference type="EC" id="3.6.1.9"/>
    </reaction>
</comment>
<comment type="catalytic activity">
    <reaction evidence="4">
        <text>a ribonucleoside 5'-triphosphate + H2O = a ribonucleoside 5'-phosphate + diphosphate + H(+)</text>
        <dbReference type="Rhea" id="RHEA:23996"/>
        <dbReference type="ChEBI" id="CHEBI:15377"/>
        <dbReference type="ChEBI" id="CHEBI:15378"/>
        <dbReference type="ChEBI" id="CHEBI:33019"/>
        <dbReference type="ChEBI" id="CHEBI:58043"/>
        <dbReference type="ChEBI" id="CHEBI:61557"/>
        <dbReference type="EC" id="3.6.1.9"/>
    </reaction>
</comment>
<comment type="catalytic activity">
    <reaction evidence="4">
        <text>dCTP + H2O = dCMP + diphosphate + H(+)</text>
        <dbReference type="Rhea" id="RHEA:22636"/>
        <dbReference type="ChEBI" id="CHEBI:15377"/>
        <dbReference type="ChEBI" id="CHEBI:15378"/>
        <dbReference type="ChEBI" id="CHEBI:33019"/>
        <dbReference type="ChEBI" id="CHEBI:57566"/>
        <dbReference type="ChEBI" id="CHEBI:61481"/>
        <dbReference type="EC" id="3.6.1.12"/>
    </reaction>
</comment>
<evidence type="ECO:0000256" key="1">
    <source>
        <dbReference type="ARBA" id="ARBA00001946"/>
    </source>
</evidence>
<organism evidence="6 7">
    <name type="scientific">Escherichia coli TA447</name>
    <dbReference type="NCBI Taxonomy" id="656447"/>
    <lineage>
        <taxon>Bacteria</taxon>
        <taxon>Pseudomonadati</taxon>
        <taxon>Pseudomonadota</taxon>
        <taxon>Gammaproteobacteria</taxon>
        <taxon>Enterobacterales</taxon>
        <taxon>Enterobacteriaceae</taxon>
        <taxon>Escherichia</taxon>
    </lineage>
</organism>
<dbReference type="InterPro" id="IPR000086">
    <property type="entry name" value="NUDIX_hydrolase_dom"/>
</dbReference>
<dbReference type="SUPFAM" id="SSF55811">
    <property type="entry name" value="Nudix"/>
    <property type="match status" value="1"/>
</dbReference>
<dbReference type="EC" id="3.6.1.-" evidence="4"/>
<dbReference type="GO" id="GO:0047840">
    <property type="term" value="F:dCTP diphosphatase activity"/>
    <property type="evidence" value="ECO:0007669"/>
    <property type="project" value="UniProtKB-EC"/>
</dbReference>
<dbReference type="Proteomes" id="UP000193942">
    <property type="component" value="Unassembled WGS sequence"/>
</dbReference>
<dbReference type="PANTHER" id="PTHR43046:SF14">
    <property type="entry name" value="MUTT_NUDIX FAMILY PROTEIN"/>
    <property type="match status" value="1"/>
</dbReference>
<dbReference type="InterPro" id="IPR020084">
    <property type="entry name" value="NUDIX_hydrolase_CS"/>
</dbReference>
<comment type="function">
    <text evidence="4">Catalyzes the hydrolysis of nucleoside triphosphates, with a preference for pyrimidine deoxynucleoside triphosphates (dUTP, dTTP and dCTP).</text>
</comment>
<dbReference type="PROSITE" id="PS51462">
    <property type="entry name" value="NUDIX"/>
    <property type="match status" value="1"/>
</dbReference>
<name>A0A1X3J0V9_ECOLX</name>
<dbReference type="Pfam" id="PF00293">
    <property type="entry name" value="NUDIX"/>
    <property type="match status" value="1"/>
</dbReference>
<evidence type="ECO:0000256" key="3">
    <source>
        <dbReference type="ARBA" id="ARBA00022842"/>
    </source>
</evidence>
<evidence type="ECO:0000256" key="2">
    <source>
        <dbReference type="ARBA" id="ARBA00022801"/>
    </source>
</evidence>
<dbReference type="Gene3D" id="3.90.79.10">
    <property type="entry name" value="Nucleoside Triphosphate Pyrophosphohydrolase"/>
    <property type="match status" value="1"/>
</dbReference>
<dbReference type="PRINTS" id="PR00502">
    <property type="entry name" value="NUDIXFAMILY"/>
</dbReference>
<comment type="catalytic activity">
    <reaction evidence="4">
        <text>dTTP + H2O = dTMP + diphosphate + H(+)</text>
        <dbReference type="Rhea" id="RHEA:28534"/>
        <dbReference type="ChEBI" id="CHEBI:15377"/>
        <dbReference type="ChEBI" id="CHEBI:15378"/>
        <dbReference type="ChEBI" id="CHEBI:33019"/>
        <dbReference type="ChEBI" id="CHEBI:37568"/>
        <dbReference type="ChEBI" id="CHEBI:63528"/>
    </reaction>
</comment>
<keyword evidence="3 4" id="KW-0460">Magnesium</keyword>
<keyword evidence="2 4" id="KW-0378">Hydrolase</keyword>
<evidence type="ECO:0000256" key="4">
    <source>
        <dbReference type="HAMAP-Rule" id="MF_01846"/>
    </source>
</evidence>
<dbReference type="GO" id="GO:0000287">
    <property type="term" value="F:magnesium ion binding"/>
    <property type="evidence" value="ECO:0007669"/>
    <property type="project" value="UniProtKB-UniRule"/>
</dbReference>
<reference evidence="6 7" key="1">
    <citation type="submission" date="2010-04" db="EMBL/GenBank/DDBJ databases">
        <title>The Genome Sequence of Escherichia coli TA447.</title>
        <authorList>
            <consortium name="The Broad Institute Genome Sequencing Platform"/>
            <consortium name="The Broad Institute Genome Sequencing Center for Infectious Disease"/>
            <person name="Feldgarden M."/>
            <person name="Gordon D.M."/>
            <person name="Johnson J.R."/>
            <person name="Johnston B.D."/>
            <person name="Young S."/>
            <person name="Zeng Q."/>
            <person name="Koehrsen M."/>
            <person name="Alvarado L."/>
            <person name="Berlin A.M."/>
            <person name="Borenstein D."/>
            <person name="Chapman S.B."/>
            <person name="Chen Z."/>
            <person name="Engels R."/>
            <person name="Freedman E."/>
            <person name="Gellesch M."/>
            <person name="Goldberg J."/>
            <person name="Griggs A."/>
            <person name="Gujja S."/>
            <person name="Heilman E.R."/>
            <person name="Heiman D.I."/>
            <person name="Hepburn T.A."/>
            <person name="Howarth C."/>
            <person name="Jen D."/>
            <person name="Larson L."/>
            <person name="Mehta T."/>
            <person name="Park D."/>
            <person name="Pearson M."/>
            <person name="Richards J."/>
            <person name="Roberts A."/>
            <person name="Saif S."/>
            <person name="Shea T.D."/>
            <person name="Shenoy N."/>
            <person name="Sisk P."/>
            <person name="Stolte C."/>
            <person name="Sykes S.N."/>
            <person name="Walk T."/>
            <person name="White J."/>
            <person name="Yandava C."/>
            <person name="Haas B."/>
            <person name="Henn M.R."/>
            <person name="Nusbaum C."/>
            <person name="Birren B."/>
        </authorList>
    </citation>
    <scope>NUCLEOTIDE SEQUENCE [LARGE SCALE GENOMIC DNA]</scope>
    <source>
        <strain evidence="6 7">TA447</strain>
    </source>
</reference>
<comment type="similarity">
    <text evidence="4">Belongs to the Nudix hydrolase family. NudI subfamily.</text>
</comment>
<evidence type="ECO:0000259" key="5">
    <source>
        <dbReference type="PROSITE" id="PS51462"/>
    </source>
</evidence>
<comment type="caution">
    <text evidence="6">The sequence shown here is derived from an EMBL/GenBank/DDBJ whole genome shotgun (WGS) entry which is preliminary data.</text>
</comment>
<feature type="short sequence motif" description="Nudix box" evidence="4">
    <location>
        <begin position="70"/>
        <end position="91"/>
    </location>
</feature>
<dbReference type="NCBIfam" id="NF012016">
    <property type="entry name" value="PRK15472.1"/>
    <property type="match status" value="1"/>
</dbReference>
<sequence>MQLSSQKRLLSLSHISELPYSHGFFLFIRNTPVRQRTIVCPLIQNDGAYLLCKMADDRGVFPGQWALSGGGVEPGERIEEALRREIREELGEQLLLTEITPWTFSDDIRTKTYADGRKEEIYMIYLIFDCVSANREVKINEEFQDYAWVKPEDLVHYDLNVATRKTLRLKGLL</sequence>
<dbReference type="EMBL" id="ADIZ01000027">
    <property type="protein sequence ID" value="OSK93865.1"/>
    <property type="molecule type" value="Genomic_DNA"/>
</dbReference>
<dbReference type="PROSITE" id="PS00893">
    <property type="entry name" value="NUDIX_BOX"/>
    <property type="match status" value="1"/>
</dbReference>
<dbReference type="GO" id="GO:0036218">
    <property type="term" value="F:dTTP diphosphatase activity"/>
    <property type="evidence" value="ECO:0007669"/>
    <property type="project" value="RHEA"/>
</dbReference>
<dbReference type="AlphaFoldDB" id="A0A1X3J0V9"/>
<dbReference type="InterPro" id="IPR015797">
    <property type="entry name" value="NUDIX_hydrolase-like_dom_sf"/>
</dbReference>
<dbReference type="PANTHER" id="PTHR43046">
    <property type="entry name" value="GDP-MANNOSE MANNOSYL HYDROLASE"/>
    <property type="match status" value="1"/>
</dbReference>
<dbReference type="HAMAP" id="MF_01846">
    <property type="entry name" value="Nudix_NudI"/>
    <property type="match status" value="1"/>
</dbReference>
<proteinExistence type="inferred from homology"/>
<dbReference type="GO" id="GO:0004170">
    <property type="term" value="F:dUTP diphosphatase activity"/>
    <property type="evidence" value="ECO:0007669"/>
    <property type="project" value="UniProtKB-EC"/>
</dbReference>
<comment type="cofactor">
    <cofactor evidence="1 4">
        <name>Mg(2+)</name>
        <dbReference type="ChEBI" id="CHEBI:18420"/>
    </cofactor>
</comment>
<comment type="subunit">
    <text evidence="4">Monomer.</text>
</comment>
<feature type="domain" description="Nudix hydrolase" evidence="5">
    <location>
        <begin position="33"/>
        <end position="173"/>
    </location>
</feature>
<dbReference type="EC" id="3.6.1.12" evidence="4"/>
<dbReference type="InterPro" id="IPR023781">
    <property type="entry name" value="Nucleoside_triphosphatase_NudI"/>
</dbReference>
<evidence type="ECO:0000313" key="6">
    <source>
        <dbReference type="EMBL" id="OSK93865.1"/>
    </source>
</evidence>
<gene>
    <name evidence="4" type="primary">nudI</name>
    <name evidence="6" type="ORF">ECXG_00698</name>
</gene>
<dbReference type="InterPro" id="IPR020476">
    <property type="entry name" value="Nudix_hydrolase"/>
</dbReference>
<accession>A0A1X3J0V9</accession>
<dbReference type="EC" id="3.6.1.23" evidence="4"/>
<evidence type="ECO:0000313" key="7">
    <source>
        <dbReference type="Proteomes" id="UP000193942"/>
    </source>
</evidence>
<comment type="catalytic activity">
    <reaction evidence="4">
        <text>dUTP + H2O = dUMP + diphosphate + H(+)</text>
        <dbReference type="Rhea" id="RHEA:10248"/>
        <dbReference type="ChEBI" id="CHEBI:15377"/>
        <dbReference type="ChEBI" id="CHEBI:15378"/>
        <dbReference type="ChEBI" id="CHEBI:33019"/>
        <dbReference type="ChEBI" id="CHEBI:61555"/>
        <dbReference type="ChEBI" id="CHEBI:246422"/>
        <dbReference type="EC" id="3.6.1.23"/>
    </reaction>
</comment>
<protein>
    <recommendedName>
        <fullName evidence="4">Nucleoside triphosphatase NudI</fullName>
        <ecNumber evidence="4">3.6.1.9</ecNumber>
    </recommendedName>
    <alternativeName>
        <fullName evidence="4">Nucleotide diphosphatase NudI</fullName>
    </alternativeName>
    <alternativeName>
        <fullName evidence="4">Pyrimidine deoxynucleoside triphosphate diphosphatase</fullName>
    </alternativeName>
    <alternativeName>
        <fullName evidence="4">dCTP diphosphatase</fullName>
        <ecNumber evidence="4">3.6.1.12</ecNumber>
    </alternativeName>
    <alternativeName>
        <fullName evidence="4">dTTP diphosphatase</fullName>
        <ecNumber evidence="4">3.6.1.-</ecNumber>
    </alternativeName>
    <alternativeName>
        <fullName evidence="4">dUTP diphosphatase</fullName>
        <ecNumber evidence="4">3.6.1.23</ecNumber>
    </alternativeName>
</protein>
<dbReference type="EC" id="3.6.1.9" evidence="4"/>